<keyword evidence="1" id="KW-0808">Transferase</keyword>
<protein>
    <submittedName>
        <fullName evidence="1">DNA adenine methyltransferase</fullName>
    </submittedName>
</protein>
<dbReference type="GO" id="GO:0009307">
    <property type="term" value="P:DNA restriction-modification system"/>
    <property type="evidence" value="ECO:0007669"/>
    <property type="project" value="InterPro"/>
</dbReference>
<accession>A0AB39C3N5</accession>
<reference evidence="1" key="1">
    <citation type="submission" date="2024-06" db="EMBL/GenBank/DDBJ databases">
        <title>This phage originates from the Bacteriophage catalogue of the Bacteriophage Competence Centre, Department of Microbiology und Biotechnology, Max Rubner-Institut, Kiel, Germany.</title>
        <authorList>
            <person name="Sprotte S."/>
            <person name="Brinks E."/>
            <person name="Hille F."/>
        </authorList>
    </citation>
    <scope>NUCLEOTIDE SEQUENCE</scope>
</reference>
<dbReference type="SUPFAM" id="SSF53335">
    <property type="entry name" value="S-adenosyl-L-methionine-dependent methyltransferases"/>
    <property type="match status" value="1"/>
</dbReference>
<dbReference type="PROSITE" id="PS00092">
    <property type="entry name" value="N6_MTASE"/>
    <property type="match status" value="1"/>
</dbReference>
<dbReference type="InterPro" id="IPR008593">
    <property type="entry name" value="Dam_MeTrfase"/>
</dbReference>
<dbReference type="NCBIfam" id="TIGR01712">
    <property type="entry name" value="phage_N6A_met"/>
    <property type="match status" value="1"/>
</dbReference>
<organism evidence="1">
    <name type="scientific">Klebsiella phage PMBT64</name>
    <dbReference type="NCBI Taxonomy" id="3229740"/>
    <lineage>
        <taxon>Viruses</taxon>
        <taxon>Duplodnaviria</taxon>
        <taxon>Heunggongvirae</taxon>
        <taxon>Uroviricota</taxon>
        <taxon>Caudoviricetes</taxon>
    </lineage>
</organism>
<name>A0AB39C3N5_9CAUD</name>
<keyword evidence="1" id="KW-0489">Methyltransferase</keyword>
<dbReference type="EMBL" id="PP926510">
    <property type="protein sequence ID" value="XDJ01066.1"/>
    <property type="molecule type" value="Genomic_DNA"/>
</dbReference>
<dbReference type="GO" id="GO:0032259">
    <property type="term" value="P:methylation"/>
    <property type="evidence" value="ECO:0007669"/>
    <property type="project" value="UniProtKB-KW"/>
</dbReference>
<dbReference type="GO" id="GO:0009007">
    <property type="term" value="F:site-specific DNA-methyltransferase (adenine-specific) activity"/>
    <property type="evidence" value="ECO:0007669"/>
    <property type="project" value="InterPro"/>
</dbReference>
<proteinExistence type="predicted"/>
<evidence type="ECO:0000313" key="1">
    <source>
        <dbReference type="EMBL" id="XDJ01066.1"/>
    </source>
</evidence>
<dbReference type="Pfam" id="PF05869">
    <property type="entry name" value="Dam"/>
    <property type="match status" value="1"/>
</dbReference>
<dbReference type="InterPro" id="IPR002052">
    <property type="entry name" value="DNA_methylase_N6_adenine_CS"/>
</dbReference>
<sequence>MKDEADKVTIDAFNEDHNPALHAEAAAKGLTPWQLFSNRMWAIKALATGGHYQAVRPQKVTGRRFNGSKTPDNVRPNWRTPEHVFAWLDLTFGPFEVDLAACEKSTKCDFYFCKEENSLAQDWSQFDAMFLNPPYDNITPWTEKSREIKPGTVLAVVLPNDNSTVWFRNMVEQAYTIINIVSNGKNSGRLAFEHAGTGKAGKQNNKGTVIFILRGRKRRAGVETLYIDQDQMLRDLGLLDDAQ</sequence>
<dbReference type="InterPro" id="IPR029063">
    <property type="entry name" value="SAM-dependent_MTases_sf"/>
</dbReference>
<dbReference type="GO" id="GO:0003677">
    <property type="term" value="F:DNA binding"/>
    <property type="evidence" value="ECO:0007669"/>
    <property type="project" value="InterPro"/>
</dbReference>